<dbReference type="InterPro" id="IPR027417">
    <property type="entry name" value="P-loop_NTPase"/>
</dbReference>
<dbReference type="PROSITE" id="PS51857">
    <property type="entry name" value="CSD_2"/>
    <property type="match status" value="1"/>
</dbReference>
<dbReference type="SUPFAM" id="SSF50249">
    <property type="entry name" value="Nucleic acid-binding proteins"/>
    <property type="match status" value="1"/>
</dbReference>
<dbReference type="InterPro" id="IPR002059">
    <property type="entry name" value="CSP_DNA-bd"/>
</dbReference>
<evidence type="ECO:0000313" key="8">
    <source>
        <dbReference type="Proteomes" id="UP000001593"/>
    </source>
</evidence>
<proteinExistence type="inferred from homology"/>
<dbReference type="PANTHER" id="PTHR46109:SF1">
    <property type="entry name" value="PROTEIN LIN-28 HOMOLOG"/>
    <property type="match status" value="1"/>
</dbReference>
<keyword evidence="4" id="KW-0863">Zinc-finger</keyword>
<dbReference type="GO" id="GO:0010629">
    <property type="term" value="P:negative regulation of gene expression"/>
    <property type="evidence" value="ECO:0007669"/>
    <property type="project" value="UniProtKB-ARBA"/>
</dbReference>
<dbReference type="PANTHER" id="PTHR46109">
    <property type="entry name" value="PROTEIN LIN-28"/>
    <property type="match status" value="1"/>
</dbReference>
<keyword evidence="4" id="KW-0479">Metal-binding</keyword>
<dbReference type="InParanoid" id="A7RV03"/>
<name>A7RV03_NEMVE</name>
<evidence type="ECO:0000256" key="2">
    <source>
        <dbReference type="ARBA" id="ARBA00008840"/>
    </source>
</evidence>
<dbReference type="Gene3D" id="3.40.50.300">
    <property type="entry name" value="P-loop containing nucleotide triphosphate hydrolases"/>
    <property type="match status" value="1"/>
</dbReference>
<reference evidence="7 8" key="1">
    <citation type="journal article" date="2007" name="Science">
        <title>Sea anemone genome reveals ancestral eumetazoan gene repertoire and genomic organization.</title>
        <authorList>
            <person name="Putnam N.H."/>
            <person name="Srivastava M."/>
            <person name="Hellsten U."/>
            <person name="Dirks B."/>
            <person name="Chapman J."/>
            <person name="Salamov A."/>
            <person name="Terry A."/>
            <person name="Shapiro H."/>
            <person name="Lindquist E."/>
            <person name="Kapitonov V.V."/>
            <person name="Jurka J."/>
            <person name="Genikhovich G."/>
            <person name="Grigoriev I.V."/>
            <person name="Lucas S.M."/>
            <person name="Steele R.E."/>
            <person name="Finnerty J.R."/>
            <person name="Technau U."/>
            <person name="Martindale M.Q."/>
            <person name="Rokhsar D.S."/>
        </authorList>
    </citation>
    <scope>NUCLEOTIDE SEQUENCE [LARGE SCALE GENOMIC DNA]</scope>
    <source>
        <strain evidence="8">CH2 X CH6</strain>
    </source>
</reference>
<dbReference type="Pfam" id="PF00313">
    <property type="entry name" value="CSD"/>
    <property type="match status" value="1"/>
</dbReference>
<dbReference type="Pfam" id="PF00071">
    <property type="entry name" value="Ras"/>
    <property type="match status" value="1"/>
</dbReference>
<evidence type="ECO:0000256" key="4">
    <source>
        <dbReference type="PROSITE-ProRule" id="PRU00047"/>
    </source>
</evidence>
<dbReference type="PROSITE" id="PS50158">
    <property type="entry name" value="ZF_CCHC"/>
    <property type="match status" value="1"/>
</dbReference>
<dbReference type="Gene3D" id="2.40.50.140">
    <property type="entry name" value="Nucleic acid-binding proteins"/>
    <property type="match status" value="1"/>
</dbReference>
<dbReference type="STRING" id="45351.A7RV03"/>
<keyword evidence="8" id="KW-1185">Reference proteome</keyword>
<dbReference type="PROSITE" id="PS00352">
    <property type="entry name" value="CSD_1"/>
    <property type="match status" value="1"/>
</dbReference>
<evidence type="ECO:0000256" key="1">
    <source>
        <dbReference type="ARBA" id="ARBA00004496"/>
    </source>
</evidence>
<dbReference type="OMA" id="WKQDIIN"/>
<dbReference type="GO" id="GO:0003676">
    <property type="term" value="F:nucleic acid binding"/>
    <property type="evidence" value="ECO:0007669"/>
    <property type="project" value="InterPro"/>
</dbReference>
<dbReference type="SMART" id="SM00175">
    <property type="entry name" value="RAB"/>
    <property type="match status" value="1"/>
</dbReference>
<dbReference type="InterPro" id="IPR036875">
    <property type="entry name" value="Znf_CCHC_sf"/>
</dbReference>
<dbReference type="InterPro" id="IPR005225">
    <property type="entry name" value="Small_GTP-bd"/>
</dbReference>
<dbReference type="PRINTS" id="PR00449">
    <property type="entry name" value="RASTRNSFRMNG"/>
</dbReference>
<dbReference type="CDD" id="cd04458">
    <property type="entry name" value="CSP_CDS"/>
    <property type="match status" value="1"/>
</dbReference>
<dbReference type="SMART" id="SM00343">
    <property type="entry name" value="ZnF_C2HC"/>
    <property type="match status" value="2"/>
</dbReference>
<dbReference type="InterPro" id="IPR012340">
    <property type="entry name" value="NA-bd_OB-fold"/>
</dbReference>
<dbReference type="Proteomes" id="UP000001593">
    <property type="component" value="Unassembled WGS sequence"/>
</dbReference>
<dbReference type="GO" id="GO:0003924">
    <property type="term" value="F:GTPase activity"/>
    <property type="evidence" value="ECO:0000318"/>
    <property type="project" value="GO_Central"/>
</dbReference>
<keyword evidence="3" id="KW-0963">Cytoplasm</keyword>
<protein>
    <submittedName>
        <fullName evidence="7">Uncharacterized protein</fullName>
    </submittedName>
</protein>
<dbReference type="PROSITE" id="PS51419">
    <property type="entry name" value="RAB"/>
    <property type="match status" value="1"/>
</dbReference>
<feature type="domain" description="CCHC-type" evidence="5">
    <location>
        <begin position="573"/>
        <end position="587"/>
    </location>
</feature>
<accession>A7RV03</accession>
<dbReference type="SMART" id="SM00174">
    <property type="entry name" value="RHO"/>
    <property type="match status" value="1"/>
</dbReference>
<dbReference type="InterPro" id="IPR001806">
    <property type="entry name" value="Small_GTPase"/>
</dbReference>
<dbReference type="GO" id="GO:0016192">
    <property type="term" value="P:vesicle-mediated transport"/>
    <property type="evidence" value="ECO:0000318"/>
    <property type="project" value="GO_Central"/>
</dbReference>
<dbReference type="Pfam" id="PF00098">
    <property type="entry name" value="zf-CCHC"/>
    <property type="match status" value="2"/>
</dbReference>
<keyword evidence="4" id="KW-0862">Zinc</keyword>
<dbReference type="eggNOG" id="KOG4423">
    <property type="taxonomic scope" value="Eukaryota"/>
</dbReference>
<dbReference type="SMART" id="SM00357">
    <property type="entry name" value="CSP"/>
    <property type="match status" value="1"/>
</dbReference>
<dbReference type="GO" id="GO:0005737">
    <property type="term" value="C:cytoplasm"/>
    <property type="evidence" value="ECO:0007669"/>
    <property type="project" value="UniProtKB-SubCell"/>
</dbReference>
<dbReference type="InterPro" id="IPR011129">
    <property type="entry name" value="CSD"/>
</dbReference>
<dbReference type="InterPro" id="IPR051373">
    <property type="entry name" value="Lin-28_RNA-binding"/>
</dbReference>
<dbReference type="SUPFAM" id="SSF52540">
    <property type="entry name" value="P-loop containing nucleoside triphosphate hydrolases"/>
    <property type="match status" value="1"/>
</dbReference>
<dbReference type="InterPro" id="IPR001878">
    <property type="entry name" value="Znf_CCHC"/>
</dbReference>
<dbReference type="SUPFAM" id="SSF57756">
    <property type="entry name" value="Retrovirus zinc finger-like domains"/>
    <property type="match status" value="1"/>
</dbReference>
<evidence type="ECO:0000256" key="3">
    <source>
        <dbReference type="ARBA" id="ARBA00022490"/>
    </source>
</evidence>
<dbReference type="PROSITE" id="PS51421">
    <property type="entry name" value="RAS"/>
    <property type="match status" value="1"/>
</dbReference>
<dbReference type="EMBL" id="DS469542">
    <property type="protein sequence ID" value="EDO44703.1"/>
    <property type="molecule type" value="Genomic_DNA"/>
</dbReference>
<dbReference type="HOGENOM" id="CLU_409583_0_0_1"/>
<evidence type="ECO:0000259" key="6">
    <source>
        <dbReference type="PROSITE" id="PS51857"/>
    </source>
</evidence>
<dbReference type="GO" id="GO:0005525">
    <property type="term" value="F:GTP binding"/>
    <property type="evidence" value="ECO:0000318"/>
    <property type="project" value="GO_Central"/>
</dbReference>
<dbReference type="PhylomeDB" id="A7RV03"/>
<dbReference type="GO" id="GO:0008270">
    <property type="term" value="F:zinc ion binding"/>
    <property type="evidence" value="ECO:0007669"/>
    <property type="project" value="UniProtKB-KW"/>
</dbReference>
<dbReference type="InterPro" id="IPR019844">
    <property type="entry name" value="CSD_CS"/>
</dbReference>
<dbReference type="Gene3D" id="4.10.60.10">
    <property type="entry name" value="Zinc finger, CCHC-type"/>
    <property type="match status" value="1"/>
</dbReference>
<dbReference type="AlphaFoldDB" id="A7RV03"/>
<dbReference type="SMART" id="SM00173">
    <property type="entry name" value="RAS"/>
    <property type="match status" value="1"/>
</dbReference>
<organism evidence="7 8">
    <name type="scientific">Nematostella vectensis</name>
    <name type="common">Starlet sea anemone</name>
    <dbReference type="NCBI Taxonomy" id="45351"/>
    <lineage>
        <taxon>Eukaryota</taxon>
        <taxon>Metazoa</taxon>
        <taxon>Cnidaria</taxon>
        <taxon>Anthozoa</taxon>
        <taxon>Hexacorallia</taxon>
        <taxon>Actiniaria</taxon>
        <taxon>Edwardsiidae</taxon>
        <taxon>Nematostella</taxon>
    </lineage>
</organism>
<evidence type="ECO:0000259" key="5">
    <source>
        <dbReference type="PROSITE" id="PS50158"/>
    </source>
</evidence>
<gene>
    <name evidence="7" type="ORF">NEMVEDRAFT_v1g202545</name>
</gene>
<comment type="similarity">
    <text evidence="2">Belongs to the lin-28 family.</text>
</comment>
<dbReference type="CDD" id="cd00154">
    <property type="entry name" value="Rab"/>
    <property type="match status" value="1"/>
</dbReference>
<dbReference type="PRINTS" id="PR00050">
    <property type="entry name" value="COLDSHOCK"/>
</dbReference>
<feature type="domain" description="CSD" evidence="6">
    <location>
        <begin position="482"/>
        <end position="547"/>
    </location>
</feature>
<sequence>MGAAASCGGKGIEVKDQIPTFKIVLVGDPEVGKTSIFLRFTKNQFDYSYQPSMSVSIGNIVRKVNIPYEVIVSVILWDLPGREEMDLRRSYYKDVDAAIVVVDMDDLDSITLAGTWKQDIINNAVFTGKSENPNTMNSDDKKDVAKSIPILLVGNKADKLKLLTGDEDSVSGYDGPTEIMKILEQAAIQHGFVGSVTVSAKESDGSVHAAIQSLIRHMLQKRHQQKKGGLFSGDKTIEEKKFVTISPYDEEKPEFIPLLNTKISEFDVFFADCNQPIETIENTSTALIESMANFKRACSVAGVTSTGKASLEECIGGLKELIRTDDDEEGLEAHDDGGYIKLLIKEDEVKDVPGPVSRVLKTFHNELCQSSKKVLYNCPVAHNRLKETQQKIDKLRVSAFDRAMASGMSQRRARAALANIDANCNRIREAIATAMESMTAVENDYKKIKAAMLCFVPMIPACEYSEEAREVTTEVGGKDTITCTGSVKWFNLIKGFGFITRDDGGEDVFVHQSAIKASGYRSLEEGEHVQLTISNSDKGKVAICVTSPGGGNVKGASRKNRVKKGARKYTSLCFNCNNSGHRVRNCPYERRTNRICHKCGSIEHMIRKCPLILESVVGTLSSEKKNESEEDKNYNTTKTLEDELKSGQHMVKPTSPTDSVSLVEENNVLLM</sequence>
<dbReference type="eggNOG" id="KOG3070">
    <property type="taxonomic scope" value="Eukaryota"/>
</dbReference>
<comment type="subcellular location">
    <subcellularLocation>
        <location evidence="1">Cytoplasm</location>
    </subcellularLocation>
</comment>
<dbReference type="NCBIfam" id="TIGR00231">
    <property type="entry name" value="small_GTP"/>
    <property type="match status" value="1"/>
</dbReference>
<evidence type="ECO:0000313" key="7">
    <source>
        <dbReference type="EMBL" id="EDO44703.1"/>
    </source>
</evidence>